<keyword evidence="2 4" id="KW-0251">Elongation factor</keyword>
<comment type="function">
    <text evidence="4 5">Associates with the EF-Tu.GDP complex and induces the exchange of GDP to GTP. It remains bound to the aminoacyl-tRNA.EF-Tu.GTP complex up to the GTP hydrolysis stage on the ribosome.</text>
</comment>
<gene>
    <name evidence="7" type="ORF">NTJ_02445</name>
</gene>
<comment type="similarity">
    <text evidence="1 4 5">Belongs to the EF-Ts family.</text>
</comment>
<proteinExistence type="inferred from homology"/>
<dbReference type="HAMAP" id="MF_00050">
    <property type="entry name" value="EF_Ts"/>
    <property type="match status" value="1"/>
</dbReference>
<dbReference type="Gene3D" id="1.10.8.10">
    <property type="entry name" value="DNA helicase RuvA subunit, C-terminal domain"/>
    <property type="match status" value="1"/>
</dbReference>
<evidence type="ECO:0000256" key="2">
    <source>
        <dbReference type="ARBA" id="ARBA00022768"/>
    </source>
</evidence>
<dbReference type="InterPro" id="IPR014039">
    <property type="entry name" value="Transl_elong_EFTs/EF1B_dimer"/>
</dbReference>
<dbReference type="Pfam" id="PF25025">
    <property type="entry name" value="EF-Ts_N"/>
    <property type="match status" value="1"/>
</dbReference>
<evidence type="ECO:0000256" key="3">
    <source>
        <dbReference type="ARBA" id="ARBA00022917"/>
    </source>
</evidence>
<evidence type="ECO:0000256" key="1">
    <source>
        <dbReference type="ARBA" id="ARBA00005532"/>
    </source>
</evidence>
<reference evidence="7 8" key="1">
    <citation type="submission" date="2023-09" db="EMBL/GenBank/DDBJ databases">
        <title>Nesidiocoris tenuis whole genome shotgun sequence.</title>
        <authorList>
            <person name="Shibata T."/>
            <person name="Shimoda M."/>
            <person name="Kobayashi T."/>
            <person name="Uehara T."/>
        </authorList>
    </citation>
    <scope>NUCLEOTIDE SEQUENCE [LARGE SCALE GENOMIC DNA]</scope>
    <source>
        <strain evidence="7 8">Japan</strain>
    </source>
</reference>
<evidence type="ECO:0000256" key="4">
    <source>
        <dbReference type="HAMAP-Rule" id="MF_03135"/>
    </source>
</evidence>
<dbReference type="PANTHER" id="PTHR11741">
    <property type="entry name" value="ELONGATION FACTOR TS"/>
    <property type="match status" value="1"/>
</dbReference>
<evidence type="ECO:0000313" key="7">
    <source>
        <dbReference type="EMBL" id="BES89638.1"/>
    </source>
</evidence>
<feature type="domain" description="Translation elongation factor EFTs/EF1B dimerisation" evidence="6">
    <location>
        <begin position="89"/>
        <end position="237"/>
    </location>
</feature>
<dbReference type="InterPro" id="IPR018101">
    <property type="entry name" value="Transl_elong_Ts_CS"/>
</dbReference>
<dbReference type="PANTHER" id="PTHR11741:SF0">
    <property type="entry name" value="ELONGATION FACTOR TS, MITOCHONDRIAL"/>
    <property type="match status" value="1"/>
</dbReference>
<name>A0ABN7ABG0_9HEMI</name>
<accession>A0ABN7ABG0</accession>
<keyword evidence="3 4" id="KW-0648">Protein biosynthesis</keyword>
<keyword evidence="4" id="KW-0496">Mitochondrion</keyword>
<sequence>MLRQWSRCFNSASALASSSKSDLAKLRKMTGYTFANCKKALEVNNNDVIKAEKWLKEQAQALGWSKATKLEGRATAQGLIGLALKNNVGVMVEVNCETDFVARNKTFQSLVELVTSSCLKQLVTSRKFGNIQQTLMESSDLKAVEGPESKTLSDHAALAISTLGENISLRRALIVTTPIDLIVTGYTHPSPESHSAKVMTGKYGALIAYNAQSNEPHTHQIAKQLCQHIVGMNPTKIGVVDEDQPAENQDDETVMIHQDFLLDPSTTVGQLLEDNGIKPVSFWRYECGESIVQQQDSGEPTRVSQTA</sequence>
<evidence type="ECO:0000256" key="5">
    <source>
        <dbReference type="RuleBase" id="RU000642"/>
    </source>
</evidence>
<dbReference type="EMBL" id="AP028909">
    <property type="protein sequence ID" value="BES89638.1"/>
    <property type="molecule type" value="Genomic_DNA"/>
</dbReference>
<keyword evidence="8" id="KW-1185">Reference proteome</keyword>
<dbReference type="CDD" id="cd14275">
    <property type="entry name" value="UBA_EF-Ts"/>
    <property type="match status" value="1"/>
</dbReference>
<evidence type="ECO:0000259" key="6">
    <source>
        <dbReference type="Pfam" id="PF00889"/>
    </source>
</evidence>
<dbReference type="InterPro" id="IPR009060">
    <property type="entry name" value="UBA-like_sf"/>
</dbReference>
<dbReference type="Proteomes" id="UP001307889">
    <property type="component" value="Chromosome 1"/>
</dbReference>
<dbReference type="SUPFAM" id="SSF54713">
    <property type="entry name" value="Elongation factor Ts (EF-Ts), dimerisation domain"/>
    <property type="match status" value="1"/>
</dbReference>
<dbReference type="Gene3D" id="3.30.479.20">
    <property type="entry name" value="Elongation factor Ts, dimerisation domain"/>
    <property type="match status" value="2"/>
</dbReference>
<evidence type="ECO:0000313" key="8">
    <source>
        <dbReference type="Proteomes" id="UP001307889"/>
    </source>
</evidence>
<dbReference type="NCBIfam" id="TIGR00116">
    <property type="entry name" value="tsf"/>
    <property type="match status" value="1"/>
</dbReference>
<dbReference type="SUPFAM" id="SSF46934">
    <property type="entry name" value="UBA-like"/>
    <property type="match status" value="1"/>
</dbReference>
<protein>
    <recommendedName>
        <fullName evidence="4">Elongation factor Ts, mitochondrial</fullName>
        <shortName evidence="4">EF-Ts</shortName>
        <shortName evidence="4">EF-TsMt</shortName>
    </recommendedName>
</protein>
<dbReference type="PROSITE" id="PS01127">
    <property type="entry name" value="EF_TS_2"/>
    <property type="match status" value="1"/>
</dbReference>
<dbReference type="GO" id="GO:0003746">
    <property type="term" value="F:translation elongation factor activity"/>
    <property type="evidence" value="ECO:0007669"/>
    <property type="project" value="UniProtKB-KW"/>
</dbReference>
<dbReference type="Pfam" id="PF00889">
    <property type="entry name" value="EF_TS"/>
    <property type="match status" value="1"/>
</dbReference>
<organism evidence="7 8">
    <name type="scientific">Nesidiocoris tenuis</name>
    <dbReference type="NCBI Taxonomy" id="355587"/>
    <lineage>
        <taxon>Eukaryota</taxon>
        <taxon>Metazoa</taxon>
        <taxon>Ecdysozoa</taxon>
        <taxon>Arthropoda</taxon>
        <taxon>Hexapoda</taxon>
        <taxon>Insecta</taxon>
        <taxon>Pterygota</taxon>
        <taxon>Neoptera</taxon>
        <taxon>Paraneoptera</taxon>
        <taxon>Hemiptera</taxon>
        <taxon>Heteroptera</taxon>
        <taxon>Panheteroptera</taxon>
        <taxon>Cimicomorpha</taxon>
        <taxon>Miridae</taxon>
        <taxon>Dicyphina</taxon>
        <taxon>Nesidiocoris</taxon>
    </lineage>
</organism>
<dbReference type="InterPro" id="IPR001816">
    <property type="entry name" value="Transl_elong_EFTs/EF1B"/>
</dbReference>
<comment type="subcellular location">
    <subcellularLocation>
        <location evidence="4">Mitochondrion</location>
    </subcellularLocation>
</comment>
<dbReference type="InterPro" id="IPR036402">
    <property type="entry name" value="EF-Ts_dimer_sf"/>
</dbReference>